<dbReference type="InterPro" id="IPR016205">
    <property type="entry name" value="Glycerol_DH"/>
</dbReference>
<dbReference type="InterPro" id="IPR018211">
    <property type="entry name" value="ADH_Fe_CS"/>
</dbReference>
<dbReference type="InterPro" id="IPR001670">
    <property type="entry name" value="ADH_Fe/GldA"/>
</dbReference>
<feature type="binding site" evidence="9">
    <location>
        <position position="177"/>
    </location>
    <ligand>
        <name>glycerol</name>
        <dbReference type="ChEBI" id="CHEBI:17754"/>
    </ligand>
</feature>
<comment type="catalytic activity">
    <reaction evidence="8">
        <text>glycerol + NAD(+) = dihydroxyacetone + NADH + H(+)</text>
        <dbReference type="Rhea" id="RHEA:13769"/>
        <dbReference type="ChEBI" id="CHEBI:15378"/>
        <dbReference type="ChEBI" id="CHEBI:16016"/>
        <dbReference type="ChEBI" id="CHEBI:17754"/>
        <dbReference type="ChEBI" id="CHEBI:57540"/>
        <dbReference type="ChEBI" id="CHEBI:57945"/>
        <dbReference type="EC" id="1.1.1.6"/>
    </reaction>
</comment>
<feature type="binding site" evidence="11">
    <location>
        <position position="133"/>
    </location>
    <ligand>
        <name>NAD(+)</name>
        <dbReference type="ChEBI" id="CHEBI:57540"/>
    </ligand>
</feature>
<dbReference type="PANTHER" id="PTHR43616">
    <property type="entry name" value="GLYCEROL DEHYDROGENASE"/>
    <property type="match status" value="1"/>
</dbReference>
<evidence type="ECO:0000256" key="7">
    <source>
        <dbReference type="ARBA" id="ARBA00040132"/>
    </source>
</evidence>
<evidence type="ECO:0000256" key="10">
    <source>
        <dbReference type="PIRSR" id="PIRSR000112-2"/>
    </source>
</evidence>
<gene>
    <name evidence="13" type="ORF">OQ287_06615</name>
</gene>
<dbReference type="PIRSF" id="PIRSF000112">
    <property type="entry name" value="Glycerol_dehydrogenase"/>
    <property type="match status" value="1"/>
</dbReference>
<comment type="caution">
    <text evidence="13">The sequence shown here is derived from an EMBL/GenBank/DDBJ whole genome shotgun (WGS) entry which is preliminary data.</text>
</comment>
<accession>A0AA41ZGU7</accession>
<name>A0AA41ZGU7_9GAMM</name>
<keyword evidence="9" id="KW-0862">Zinc</keyword>
<dbReference type="PANTHER" id="PTHR43616:SF5">
    <property type="entry name" value="GLYCEROL DEHYDROGENASE 1"/>
    <property type="match status" value="1"/>
</dbReference>
<keyword evidence="3" id="KW-0560">Oxidoreductase</keyword>
<feature type="binding site" evidence="11">
    <location>
        <begin position="122"/>
        <end position="125"/>
    </location>
    <ligand>
        <name>NAD(+)</name>
        <dbReference type="ChEBI" id="CHEBI:57540"/>
    </ligand>
</feature>
<dbReference type="EMBL" id="JAPIVE010000002">
    <property type="protein sequence ID" value="MCX2523904.1"/>
    <property type="molecule type" value="Genomic_DNA"/>
</dbReference>
<comment type="pathway">
    <text evidence="5">Polyol metabolism; glycerol fermentation; glycerone phosphate from glycerol (oxidative route): step 1/2.</text>
</comment>
<evidence type="ECO:0000313" key="13">
    <source>
        <dbReference type="EMBL" id="MCX2523904.1"/>
    </source>
</evidence>
<protein>
    <recommendedName>
        <fullName evidence="7">Glycerol dehydrogenase</fullName>
        <ecNumber evidence="6">1.1.1.6</ecNumber>
    </recommendedName>
</protein>
<evidence type="ECO:0000256" key="5">
    <source>
        <dbReference type="ARBA" id="ARBA00037918"/>
    </source>
</evidence>
<evidence type="ECO:0000256" key="2">
    <source>
        <dbReference type="ARBA" id="ARBA00022723"/>
    </source>
</evidence>
<dbReference type="CDD" id="cd08170">
    <property type="entry name" value="GlyDH"/>
    <property type="match status" value="1"/>
</dbReference>
<evidence type="ECO:0000256" key="3">
    <source>
        <dbReference type="ARBA" id="ARBA00023002"/>
    </source>
</evidence>
<dbReference type="RefSeq" id="WP_250934666.1">
    <property type="nucleotide sequence ID" value="NZ_JAMLJK010000001.1"/>
</dbReference>
<dbReference type="Pfam" id="PF00465">
    <property type="entry name" value="Fe-ADH"/>
    <property type="match status" value="1"/>
</dbReference>
<evidence type="ECO:0000256" key="4">
    <source>
        <dbReference type="ARBA" id="ARBA00023027"/>
    </source>
</evidence>
<organism evidence="13 14">
    <name type="scientific">Larsenimonas rhizosphaerae</name>
    <dbReference type="NCBI Taxonomy" id="2944682"/>
    <lineage>
        <taxon>Bacteria</taxon>
        <taxon>Pseudomonadati</taxon>
        <taxon>Pseudomonadota</taxon>
        <taxon>Gammaproteobacteria</taxon>
        <taxon>Oceanospirillales</taxon>
        <taxon>Halomonadaceae</taxon>
        <taxon>Larsenimonas</taxon>
    </lineage>
</organism>
<feature type="binding site" evidence="11">
    <location>
        <begin position="100"/>
        <end position="104"/>
    </location>
    <ligand>
        <name>NAD(+)</name>
        <dbReference type="ChEBI" id="CHEBI:57540"/>
    </ligand>
</feature>
<dbReference type="PROSITE" id="PS00913">
    <property type="entry name" value="ADH_IRON_1"/>
    <property type="match status" value="1"/>
</dbReference>
<evidence type="ECO:0000313" key="14">
    <source>
        <dbReference type="Proteomes" id="UP001165678"/>
    </source>
</evidence>
<feature type="binding site" evidence="9">
    <location>
        <position position="260"/>
    </location>
    <ligand>
        <name>glycerol</name>
        <dbReference type="ChEBI" id="CHEBI:17754"/>
    </ligand>
</feature>
<dbReference type="NCBIfam" id="NF006941">
    <property type="entry name" value="PRK09423.1"/>
    <property type="match status" value="1"/>
</dbReference>
<evidence type="ECO:0000256" key="1">
    <source>
        <dbReference type="ARBA" id="ARBA00007358"/>
    </source>
</evidence>
<feature type="binding site" evidence="9">
    <location>
        <position position="278"/>
    </location>
    <ligand>
        <name>glycerol</name>
        <dbReference type="ChEBI" id="CHEBI:17754"/>
    </ligand>
</feature>
<reference evidence="13" key="1">
    <citation type="submission" date="2022-11" db="EMBL/GenBank/DDBJ databases">
        <title>Larsenimonas rhizosphaerae sp. nov., isolated from a tidal mudflat.</title>
        <authorList>
            <person name="Lee S.D."/>
            <person name="Kim I.S."/>
        </authorList>
    </citation>
    <scope>NUCLEOTIDE SEQUENCE</scope>
    <source>
        <strain evidence="13">GH2-1</strain>
    </source>
</reference>
<sequence>MSPSKPIPRVFISPSRYVQGPGILLDSADHLKKIGQRHLIIADEFVWNMTGNALMRHLDQADIHAHHEIFNGEASAGEITRLGKLAERFDADVIVGLGGGKTLDTAKAVADDIGSACAIFPTTASTDAPTSALSVIYDDQGQFDRYRFYDKNPDLVLVDTGIIAKAPPRFLASGIADAMATWVEARSAIAANAITMAGGHSTLLGAAIGETCEKTLFTYARQAYQANQAGIVTPAFEAVVEANTLLSGLGFESGGLACAHAIHNGFTALKGDIHHLTHGEKVAYGTLSQLMLLGTPDSEFERYLALYIELGLPVTLDALSLSADDTESLTAVATAALKEGETSHNLAFEPTPDMVVSAMIAVDQYTRHYKARHHL</sequence>
<keyword evidence="14" id="KW-1185">Reference proteome</keyword>
<comment type="cofactor">
    <cofactor evidence="9">
        <name>Zn(2+)</name>
        <dbReference type="ChEBI" id="CHEBI:29105"/>
    </cofactor>
    <text evidence="9">Binds 1 zinc ion per subunit.</text>
</comment>
<dbReference type="Gene3D" id="1.20.1090.10">
    <property type="entry name" value="Dehydroquinate synthase-like - alpha domain"/>
    <property type="match status" value="1"/>
</dbReference>
<comment type="similarity">
    <text evidence="1">Belongs to the iron-containing alcohol dehydrogenase family.</text>
</comment>
<feature type="domain" description="Alcohol dehydrogenase iron-type/glycerol dehydrogenase GldA" evidence="12">
    <location>
        <begin position="14"/>
        <end position="160"/>
    </location>
</feature>
<dbReference type="GO" id="GO:0008888">
    <property type="term" value="F:glycerol dehydrogenase (NAD+) activity"/>
    <property type="evidence" value="ECO:0007669"/>
    <property type="project" value="UniProtKB-EC"/>
</dbReference>
<dbReference type="Proteomes" id="UP001165678">
    <property type="component" value="Unassembled WGS sequence"/>
</dbReference>
<feature type="binding site" evidence="11">
    <location>
        <position position="137"/>
    </location>
    <ligand>
        <name>NAD(+)</name>
        <dbReference type="ChEBI" id="CHEBI:57540"/>
    </ligand>
</feature>
<proteinExistence type="inferred from homology"/>
<dbReference type="Gene3D" id="3.40.50.1970">
    <property type="match status" value="1"/>
</dbReference>
<evidence type="ECO:0000259" key="12">
    <source>
        <dbReference type="Pfam" id="PF00465"/>
    </source>
</evidence>
<dbReference type="AlphaFoldDB" id="A0AA41ZGU7"/>
<feature type="binding site" evidence="11">
    <location>
        <position position="131"/>
    </location>
    <ligand>
        <name>NAD(+)</name>
        <dbReference type="ChEBI" id="CHEBI:57540"/>
    </ligand>
</feature>
<dbReference type="SUPFAM" id="SSF56796">
    <property type="entry name" value="Dehydroquinate synthase-like"/>
    <property type="match status" value="1"/>
</dbReference>
<dbReference type="GO" id="GO:0046872">
    <property type="term" value="F:metal ion binding"/>
    <property type="evidence" value="ECO:0007669"/>
    <property type="project" value="UniProtKB-KW"/>
</dbReference>
<evidence type="ECO:0000256" key="9">
    <source>
        <dbReference type="PIRSR" id="PIRSR000112-1"/>
    </source>
</evidence>
<dbReference type="EC" id="1.1.1.6" evidence="6"/>
<keyword evidence="2 9" id="KW-0479">Metal-binding</keyword>
<feature type="binding site" evidence="11">
    <location>
        <position position="43"/>
    </location>
    <ligand>
        <name>NAD(+)</name>
        <dbReference type="ChEBI" id="CHEBI:57540"/>
    </ligand>
</feature>
<evidence type="ECO:0000256" key="8">
    <source>
        <dbReference type="ARBA" id="ARBA00049006"/>
    </source>
</evidence>
<feature type="binding site" evidence="10">
    <location>
        <position position="127"/>
    </location>
    <ligand>
        <name>glycerol</name>
        <dbReference type="ChEBI" id="CHEBI:17754"/>
    </ligand>
</feature>
<evidence type="ECO:0000256" key="6">
    <source>
        <dbReference type="ARBA" id="ARBA00039147"/>
    </source>
</evidence>
<keyword evidence="4 11" id="KW-0520">NAD</keyword>
<evidence type="ECO:0000256" key="11">
    <source>
        <dbReference type="PIRSR" id="PIRSR000112-3"/>
    </source>
</evidence>